<organism evidence="3 4">
    <name type="scientific">Puccinia graminis f. sp. tritici</name>
    <dbReference type="NCBI Taxonomy" id="56615"/>
    <lineage>
        <taxon>Eukaryota</taxon>
        <taxon>Fungi</taxon>
        <taxon>Dikarya</taxon>
        <taxon>Basidiomycota</taxon>
        <taxon>Pucciniomycotina</taxon>
        <taxon>Pucciniomycetes</taxon>
        <taxon>Pucciniales</taxon>
        <taxon>Pucciniaceae</taxon>
        <taxon>Puccinia</taxon>
    </lineage>
</organism>
<sequence>MKGATLITFLSIVSLTQGGFRSPVSYPCPPDYAIFSYEIPLPREKFSLHEPSKINLNMEKTLEISGDGKLAKFTFSVENGRISINNPFHTNCHGYVFQDGELLDAQTELIGLVEVNRLPQSKLPEKPSYFMGRLSEVPSRKISQIKVEYRVPKTKRSHKEERQRQRSLIPTYSQLHDRVPPANNDFMGLKCRDELFTGTNAEKSLQSKANCAEGSPPNSFKGATEISQSQAQNIPSLYKNAETSTLQHNTGDSSLQPKSRGFEIEPQSETFLHADLSLSDHQKSLKGSSGLRIDEKMIRSKLNLKARNTSDSSPTSLGEKVQKEERTVQNSLNVKDSSSASKEDKGNHSAAQTNPTMGCSELRDEGPTSSCLQQEEGKNGSKKGLDDGSVSSEPKSHVEKPGVETNQLKTTALKPQVEEKKGSHINNQEQVERDSLVLNPTARIPKAQMNKEINQSTSQEEHAENTKSDLKSKDKVAHTLQENHQVQSDKKTQISTDQEKLAISTKEKLIKSTNTMKDLGSENFFEEQLKLKDHMLAARKISAGLNAHQVDSRSSSSRFDMLTNPYRMIKEPLSSALNWWNQLNKHPEDAHGIHPSSIELWNYLFPEFETIIEEKHNVKSPKNNPEKTEGVIVEKKNKGSKNYESNKDRRFTRQEKGKYKVRFSIPESPNESQPLEGENQKEINDEVGSSKAVQNQHLDDEGQKKKEINDEVGSSKAVQKQASKPTDLGKKSTINQANILDNKPKIEPNKATNSQGLGRDYQDLVAQLSDYSTKTKEKANNSSDGQSNYVAMAKAAYLKLPHVKSLEMEDIIKSFKALEDENVAKIFLHIKGDDLRCLWLESEIR</sequence>
<feature type="region of interest" description="Disordered" evidence="1">
    <location>
        <begin position="616"/>
        <end position="759"/>
    </location>
</feature>
<feature type="region of interest" description="Disordered" evidence="1">
    <location>
        <begin position="207"/>
        <end position="228"/>
    </location>
</feature>
<proteinExistence type="predicted"/>
<feature type="compositionally biased region" description="Basic and acidic residues" evidence="1">
    <location>
        <begin position="375"/>
        <end position="386"/>
    </location>
</feature>
<accession>A0A5B0QEL8</accession>
<keyword evidence="4" id="KW-1185">Reference proteome</keyword>
<feature type="compositionally biased region" description="Polar residues" evidence="1">
    <location>
        <begin position="306"/>
        <end position="316"/>
    </location>
</feature>
<evidence type="ECO:0000313" key="3">
    <source>
        <dbReference type="EMBL" id="KAA1111638.1"/>
    </source>
</evidence>
<dbReference type="Proteomes" id="UP000324748">
    <property type="component" value="Unassembled WGS sequence"/>
</dbReference>
<feature type="compositionally biased region" description="Basic and acidic residues" evidence="1">
    <location>
        <begin position="624"/>
        <end position="637"/>
    </location>
</feature>
<comment type="caution">
    <text evidence="3">The sequence shown here is derived from an EMBL/GenBank/DDBJ whole genome shotgun (WGS) entry which is preliminary data.</text>
</comment>
<gene>
    <name evidence="3" type="ORF">PGT21_006907</name>
</gene>
<protein>
    <submittedName>
        <fullName evidence="3">Uncharacterized protein</fullName>
    </submittedName>
</protein>
<feature type="compositionally biased region" description="Basic and acidic residues" evidence="1">
    <location>
        <begin position="644"/>
        <end position="658"/>
    </location>
</feature>
<feature type="region of interest" description="Disordered" evidence="1">
    <location>
        <begin position="302"/>
        <end position="471"/>
    </location>
</feature>
<evidence type="ECO:0000256" key="1">
    <source>
        <dbReference type="SAM" id="MobiDB-lite"/>
    </source>
</evidence>
<dbReference type="EMBL" id="VSWC01000016">
    <property type="protein sequence ID" value="KAA1111638.1"/>
    <property type="molecule type" value="Genomic_DNA"/>
</dbReference>
<keyword evidence="2" id="KW-0732">Signal</keyword>
<feature type="signal peptide" evidence="2">
    <location>
        <begin position="1"/>
        <end position="18"/>
    </location>
</feature>
<name>A0A5B0QEL8_PUCGR</name>
<feature type="compositionally biased region" description="Polar residues" evidence="1">
    <location>
        <begin position="328"/>
        <end position="340"/>
    </location>
</feature>
<dbReference type="AlphaFoldDB" id="A0A5B0QEL8"/>
<reference evidence="3 4" key="1">
    <citation type="submission" date="2019-05" db="EMBL/GenBank/DDBJ databases">
        <title>Emergence of the Ug99 lineage of the wheat stem rust pathogen through somatic hybridization.</title>
        <authorList>
            <person name="Li F."/>
            <person name="Upadhyaya N.M."/>
            <person name="Sperschneider J."/>
            <person name="Matny O."/>
            <person name="Nguyen-Phuc H."/>
            <person name="Mago R."/>
            <person name="Raley C."/>
            <person name="Miller M.E."/>
            <person name="Silverstein K.A.T."/>
            <person name="Henningsen E."/>
            <person name="Hirsch C.D."/>
            <person name="Visser B."/>
            <person name="Pretorius Z.A."/>
            <person name="Steffenson B.J."/>
            <person name="Schwessinger B."/>
            <person name="Dodds P.N."/>
            <person name="Figueroa M."/>
        </authorList>
    </citation>
    <scope>NUCLEOTIDE SEQUENCE [LARGE SCALE GENOMIC DNA]</scope>
    <source>
        <strain evidence="3">21-0</strain>
    </source>
</reference>
<feature type="chain" id="PRO_5022697529" evidence="2">
    <location>
        <begin position="19"/>
        <end position="845"/>
    </location>
</feature>
<evidence type="ECO:0000256" key="2">
    <source>
        <dbReference type="SAM" id="SignalP"/>
    </source>
</evidence>
<evidence type="ECO:0000313" key="4">
    <source>
        <dbReference type="Proteomes" id="UP000324748"/>
    </source>
</evidence>
<feature type="compositionally biased region" description="Basic and acidic residues" evidence="1">
    <location>
        <begin position="697"/>
        <end position="709"/>
    </location>
</feature>
<dbReference type="OrthoDB" id="2511160at2759"/>
<feature type="compositionally biased region" description="Basic and acidic residues" evidence="1">
    <location>
        <begin position="459"/>
        <end position="471"/>
    </location>
</feature>